<proteinExistence type="predicted"/>
<protein>
    <submittedName>
        <fullName evidence="2">Uncharacterized protein</fullName>
    </submittedName>
</protein>
<keyword evidence="1" id="KW-0472">Membrane</keyword>
<keyword evidence="1" id="KW-1133">Transmembrane helix</keyword>
<reference evidence="2" key="2">
    <citation type="submission" date="2018-08" db="UniProtKB">
        <authorList>
            <consortium name="EnsemblPlants"/>
        </authorList>
    </citation>
    <scope>IDENTIFICATION</scope>
    <source>
        <strain evidence="2">Yugu1</strain>
    </source>
</reference>
<keyword evidence="3" id="KW-1185">Reference proteome</keyword>
<feature type="transmembrane region" description="Helical" evidence="1">
    <location>
        <begin position="6"/>
        <end position="23"/>
    </location>
</feature>
<dbReference type="Proteomes" id="UP000004995">
    <property type="component" value="Unassembled WGS sequence"/>
</dbReference>
<reference evidence="3" key="1">
    <citation type="journal article" date="2012" name="Nat. Biotechnol.">
        <title>Reference genome sequence of the model plant Setaria.</title>
        <authorList>
            <person name="Bennetzen J.L."/>
            <person name="Schmutz J."/>
            <person name="Wang H."/>
            <person name="Percifield R."/>
            <person name="Hawkins J."/>
            <person name="Pontaroli A.C."/>
            <person name="Estep M."/>
            <person name="Feng L."/>
            <person name="Vaughn J.N."/>
            <person name="Grimwood J."/>
            <person name="Jenkins J."/>
            <person name="Barry K."/>
            <person name="Lindquist E."/>
            <person name="Hellsten U."/>
            <person name="Deshpande S."/>
            <person name="Wang X."/>
            <person name="Wu X."/>
            <person name="Mitros T."/>
            <person name="Triplett J."/>
            <person name="Yang X."/>
            <person name="Ye C.Y."/>
            <person name="Mauro-Herrera M."/>
            <person name="Wang L."/>
            <person name="Li P."/>
            <person name="Sharma M."/>
            <person name="Sharma R."/>
            <person name="Ronald P.C."/>
            <person name="Panaud O."/>
            <person name="Kellogg E.A."/>
            <person name="Brutnell T.P."/>
            <person name="Doust A.N."/>
            <person name="Tuskan G.A."/>
            <person name="Rokhsar D."/>
            <person name="Devos K.M."/>
        </authorList>
    </citation>
    <scope>NUCLEOTIDE SEQUENCE [LARGE SCALE GENOMIC DNA]</scope>
    <source>
        <strain evidence="3">cv. Yugu1</strain>
    </source>
</reference>
<dbReference type="Gramene" id="KQL24561">
    <property type="protein sequence ID" value="KQL24561"/>
    <property type="gene ID" value="SETIT_031865mg"/>
</dbReference>
<organism evidence="2 3">
    <name type="scientific">Setaria italica</name>
    <name type="common">Foxtail millet</name>
    <name type="synonym">Panicum italicum</name>
    <dbReference type="NCBI Taxonomy" id="4555"/>
    <lineage>
        <taxon>Eukaryota</taxon>
        <taxon>Viridiplantae</taxon>
        <taxon>Streptophyta</taxon>
        <taxon>Embryophyta</taxon>
        <taxon>Tracheophyta</taxon>
        <taxon>Spermatophyta</taxon>
        <taxon>Magnoliopsida</taxon>
        <taxon>Liliopsida</taxon>
        <taxon>Poales</taxon>
        <taxon>Poaceae</taxon>
        <taxon>PACMAD clade</taxon>
        <taxon>Panicoideae</taxon>
        <taxon>Panicodae</taxon>
        <taxon>Paniceae</taxon>
        <taxon>Cenchrinae</taxon>
        <taxon>Setaria</taxon>
    </lineage>
</organism>
<dbReference type="EnsemblPlants" id="KQL24561">
    <property type="protein sequence ID" value="KQL24561"/>
    <property type="gene ID" value="SETIT_031865mg"/>
</dbReference>
<dbReference type="EMBL" id="AGNK02001096">
    <property type="status" value="NOT_ANNOTATED_CDS"/>
    <property type="molecule type" value="Genomic_DNA"/>
</dbReference>
<dbReference type="AlphaFoldDB" id="K3ZZ33"/>
<evidence type="ECO:0000256" key="1">
    <source>
        <dbReference type="SAM" id="Phobius"/>
    </source>
</evidence>
<dbReference type="HOGENOM" id="CLU_3377910_0_0_1"/>
<accession>K3ZZ33</accession>
<evidence type="ECO:0000313" key="3">
    <source>
        <dbReference type="Proteomes" id="UP000004995"/>
    </source>
</evidence>
<name>K3ZZ33_SETIT</name>
<dbReference type="InParanoid" id="K3ZZ33"/>
<keyword evidence="1" id="KW-0812">Transmembrane</keyword>
<sequence length="34" mass="3728">MDEYKPFAAMVVMQCIYVALALWSKAAFTGGMSP</sequence>
<evidence type="ECO:0000313" key="2">
    <source>
        <dbReference type="EnsemblPlants" id="KQL24561"/>
    </source>
</evidence>